<proteinExistence type="predicted"/>
<evidence type="ECO:0000313" key="3">
    <source>
        <dbReference type="Proteomes" id="UP001165060"/>
    </source>
</evidence>
<gene>
    <name evidence="2" type="ORF">TeGR_g1761</name>
</gene>
<name>A0ABQ6N758_9STRA</name>
<protein>
    <recommendedName>
        <fullName evidence="4">F-box domain-containing protein</fullName>
    </recommendedName>
</protein>
<feature type="region of interest" description="Disordered" evidence="1">
    <location>
        <begin position="49"/>
        <end position="92"/>
    </location>
</feature>
<organism evidence="2 3">
    <name type="scientific">Tetraparma gracilis</name>
    <dbReference type="NCBI Taxonomy" id="2962635"/>
    <lineage>
        <taxon>Eukaryota</taxon>
        <taxon>Sar</taxon>
        <taxon>Stramenopiles</taxon>
        <taxon>Ochrophyta</taxon>
        <taxon>Bolidophyceae</taxon>
        <taxon>Parmales</taxon>
        <taxon>Triparmaceae</taxon>
        <taxon>Tetraparma</taxon>
    </lineage>
</organism>
<accession>A0ABQ6N758</accession>
<dbReference type="Proteomes" id="UP001165060">
    <property type="component" value="Unassembled WGS sequence"/>
</dbReference>
<evidence type="ECO:0000313" key="2">
    <source>
        <dbReference type="EMBL" id="GMI42724.1"/>
    </source>
</evidence>
<evidence type="ECO:0008006" key="4">
    <source>
        <dbReference type="Google" id="ProtNLM"/>
    </source>
</evidence>
<sequence>EHHRILSQRLTAVEQQQLLAQQQQLLAQLQQLLAQQQQQLLAQQQQLLAQQQRQHEPPGPQLDPGQLPASPKPGAPRPSFTESGAHDQEAMPEDSYQEYLEMISTLQSGTGIMSPPANFPSNTSSAFKSASNTLQVTLSFRRKILTPVPECGCGSTRAYPGRCYYDCLSAHRDESQPPSFPPVPSLPAYLRDRKRSWRLRSSLPWRRELADRRFEEAMQRSVADHSEVTHVPGPPALSGFADTEHCYAHERSSEPWVAPPKPHYPPRREAFWLSAHEGAPSATFGEWLGGQKEHWKLGYSWRIKRKRELLEAGGEVKLLEEPGRWMEARREEWRLRRFKRRREGLVLSPEPATEKERVAVRLEGDGEWVLGRLVGSGEDGVCSVVDDAEVLATDKGKKVIAFHNKMLCQGAKPTVPYADVVAFPATLGIDSRCIITSSLTEDKYNAPSAGKKKPGDGRRNFIGQVTANLLKCLQGTCGCGCGLRIDTTPADAMNALALDHEDEDLKTTDGSLLFRCNLDVTQSDATKRDNAIKTMAEVRTLSVKTVGHHQHTKPGGKLVARRSRKAVQSHRGALYLAAAAATAPPLPLPDPPPPPFPSGTRFKLTHAIYADVLERRAASVRAAEPRRYDLSWLSNDSPVPDDVVSSILGFLKTEDVVKLTALTRASVDAANPIRGRPGPCYVNIDQVLATDKGKKVIAFHNKALCQGVKPTVPYADVVAFPATLGIDSRCIITSSLTEAKYNAPSAGKKKPGGGRQAIIAQITANLMKCLQGTCGCGCGLRIDTTPADAMKELALDHEDEDLKTTDGSLLFRCNLDVTQSDATKRDNAIKTMAEVRTLSVVTVGCHQHTKPGGKLVARRSRKALQSHRGALYLAAAAATAAAAAAEAGGGVKKRKLAAC</sequence>
<reference evidence="2 3" key="1">
    <citation type="journal article" date="2023" name="Commun. Biol.">
        <title>Genome analysis of Parmales, the sister group of diatoms, reveals the evolutionary specialization of diatoms from phago-mixotrophs to photoautotrophs.</title>
        <authorList>
            <person name="Ban H."/>
            <person name="Sato S."/>
            <person name="Yoshikawa S."/>
            <person name="Yamada K."/>
            <person name="Nakamura Y."/>
            <person name="Ichinomiya M."/>
            <person name="Sato N."/>
            <person name="Blanc-Mathieu R."/>
            <person name="Endo H."/>
            <person name="Kuwata A."/>
            <person name="Ogata H."/>
        </authorList>
    </citation>
    <scope>NUCLEOTIDE SEQUENCE [LARGE SCALE GENOMIC DNA]</scope>
</reference>
<feature type="non-terminal residue" evidence="2">
    <location>
        <position position="1"/>
    </location>
</feature>
<evidence type="ECO:0000256" key="1">
    <source>
        <dbReference type="SAM" id="MobiDB-lite"/>
    </source>
</evidence>
<dbReference type="EMBL" id="BRYB01002306">
    <property type="protein sequence ID" value="GMI42724.1"/>
    <property type="molecule type" value="Genomic_DNA"/>
</dbReference>
<comment type="caution">
    <text evidence="2">The sequence shown here is derived from an EMBL/GenBank/DDBJ whole genome shotgun (WGS) entry which is preliminary data.</text>
</comment>
<keyword evidence="3" id="KW-1185">Reference proteome</keyword>